<keyword evidence="3" id="KW-1185">Reference proteome</keyword>
<dbReference type="Proteomes" id="UP000297910">
    <property type="component" value="Unassembled WGS sequence"/>
</dbReference>
<evidence type="ECO:0008006" key="4">
    <source>
        <dbReference type="Google" id="ProtNLM"/>
    </source>
</evidence>
<comment type="caution">
    <text evidence="2">The sequence shown here is derived from an EMBL/GenBank/DDBJ whole genome shotgun (WGS) entry which is preliminary data.</text>
</comment>
<dbReference type="EMBL" id="PQXI01000048">
    <property type="protein sequence ID" value="TGO27083.1"/>
    <property type="molecule type" value="Genomic_DNA"/>
</dbReference>
<proteinExistence type="predicted"/>
<sequence length="170" mass="18734">MKHVVFSQVFLGVISFVLGSPLSTPWIRSQSKCGNSDVNTYTVEVHVPVSKPNQNKFSFIVTLFDSNCNTMCSDMWNMTVQVQRDGELQPIYHNGSPIYIGIVPDGNTAIVTHRDTFQCPKANAALALRSDSDSGKSCEEAEHPPSVCDSCYQPWRLAHTTAIRTGHTGD</sequence>
<protein>
    <recommendedName>
        <fullName evidence="4">AA1-like domain-containing protein</fullName>
    </recommendedName>
</protein>
<keyword evidence="1" id="KW-0732">Signal</keyword>
<organism evidence="2 3">
    <name type="scientific">Botrytis paeoniae</name>
    <dbReference type="NCBI Taxonomy" id="278948"/>
    <lineage>
        <taxon>Eukaryota</taxon>
        <taxon>Fungi</taxon>
        <taxon>Dikarya</taxon>
        <taxon>Ascomycota</taxon>
        <taxon>Pezizomycotina</taxon>
        <taxon>Leotiomycetes</taxon>
        <taxon>Helotiales</taxon>
        <taxon>Sclerotiniaceae</taxon>
        <taxon>Botrytis</taxon>
    </lineage>
</organism>
<dbReference type="AlphaFoldDB" id="A0A4Z1FY71"/>
<evidence type="ECO:0000256" key="1">
    <source>
        <dbReference type="SAM" id="SignalP"/>
    </source>
</evidence>
<gene>
    <name evidence="2" type="ORF">BPAE_0048g00550</name>
</gene>
<accession>A0A4Z1FY71</accession>
<feature type="chain" id="PRO_5021207497" description="AA1-like domain-containing protein" evidence="1">
    <location>
        <begin position="20"/>
        <end position="170"/>
    </location>
</feature>
<feature type="signal peptide" evidence="1">
    <location>
        <begin position="1"/>
        <end position="19"/>
    </location>
</feature>
<evidence type="ECO:0000313" key="3">
    <source>
        <dbReference type="Proteomes" id="UP000297910"/>
    </source>
</evidence>
<evidence type="ECO:0000313" key="2">
    <source>
        <dbReference type="EMBL" id="TGO27083.1"/>
    </source>
</evidence>
<reference evidence="2 3" key="1">
    <citation type="submission" date="2017-12" db="EMBL/GenBank/DDBJ databases">
        <title>Comparative genomics of Botrytis spp.</title>
        <authorList>
            <person name="Valero-Jimenez C.A."/>
            <person name="Tapia P."/>
            <person name="Veloso J."/>
            <person name="Silva-Moreno E."/>
            <person name="Staats M."/>
            <person name="Valdes J.H."/>
            <person name="Van Kan J.A.L."/>
        </authorList>
    </citation>
    <scope>NUCLEOTIDE SEQUENCE [LARGE SCALE GENOMIC DNA]</scope>
    <source>
        <strain evidence="2 3">Bp0003</strain>
    </source>
</reference>
<name>A0A4Z1FY71_9HELO</name>